<dbReference type="AlphaFoldDB" id="A0A914DQ18"/>
<evidence type="ECO:0000313" key="3">
    <source>
        <dbReference type="WBParaSite" id="ACRNAN_scaffold31761.g26065.t1"/>
    </source>
</evidence>
<evidence type="ECO:0000313" key="2">
    <source>
        <dbReference type="Proteomes" id="UP000887540"/>
    </source>
</evidence>
<sequence>DVVNSFHILLKNNYEHTDAQIEAKVQEWLKKQTPELRAKYDKFVEENKKRDKVAEEAHARSVTKLSAEAKEADKKLWK</sequence>
<keyword evidence="2" id="KW-1185">Reference proteome</keyword>
<feature type="region of interest" description="Disordered" evidence="1">
    <location>
        <begin position="51"/>
        <end position="78"/>
    </location>
</feature>
<evidence type="ECO:0000256" key="1">
    <source>
        <dbReference type="SAM" id="MobiDB-lite"/>
    </source>
</evidence>
<reference evidence="3" key="1">
    <citation type="submission" date="2022-11" db="UniProtKB">
        <authorList>
            <consortium name="WormBaseParasite"/>
        </authorList>
    </citation>
    <scope>IDENTIFICATION</scope>
</reference>
<name>A0A914DQ18_9BILA</name>
<proteinExistence type="predicted"/>
<accession>A0A914DQ18</accession>
<organism evidence="2 3">
    <name type="scientific">Acrobeloides nanus</name>
    <dbReference type="NCBI Taxonomy" id="290746"/>
    <lineage>
        <taxon>Eukaryota</taxon>
        <taxon>Metazoa</taxon>
        <taxon>Ecdysozoa</taxon>
        <taxon>Nematoda</taxon>
        <taxon>Chromadorea</taxon>
        <taxon>Rhabditida</taxon>
        <taxon>Tylenchina</taxon>
        <taxon>Cephalobomorpha</taxon>
        <taxon>Cephaloboidea</taxon>
        <taxon>Cephalobidae</taxon>
        <taxon>Acrobeloides</taxon>
    </lineage>
</organism>
<dbReference type="Proteomes" id="UP000887540">
    <property type="component" value="Unplaced"/>
</dbReference>
<protein>
    <submittedName>
        <fullName evidence="3">Uncharacterized protein</fullName>
    </submittedName>
</protein>
<feature type="compositionally biased region" description="Basic and acidic residues" evidence="1">
    <location>
        <begin position="67"/>
        <end position="78"/>
    </location>
</feature>
<dbReference type="WBParaSite" id="ACRNAN_scaffold31761.g26065.t1">
    <property type="protein sequence ID" value="ACRNAN_scaffold31761.g26065.t1"/>
    <property type="gene ID" value="ACRNAN_scaffold31761.g26065"/>
</dbReference>